<dbReference type="GeneID" id="113099484"/>
<name>A0A6P6PHE0_CARAU</name>
<evidence type="ECO:0000313" key="1">
    <source>
        <dbReference type="Proteomes" id="UP000515129"/>
    </source>
</evidence>
<dbReference type="AlphaFoldDB" id="A0A6P6PHE0"/>
<dbReference type="Proteomes" id="UP000515129">
    <property type="component" value="Chromosome 6"/>
</dbReference>
<protein>
    <submittedName>
        <fullName evidence="2">Uncharacterized protein LOC113099484</fullName>
    </submittedName>
</protein>
<reference evidence="2" key="1">
    <citation type="submission" date="2025-08" db="UniProtKB">
        <authorList>
            <consortium name="RefSeq"/>
        </authorList>
    </citation>
    <scope>IDENTIFICATION</scope>
    <source>
        <strain evidence="2">Wakin</strain>
        <tissue evidence="2">Muscle</tissue>
    </source>
</reference>
<organism evidence="1 2">
    <name type="scientific">Carassius auratus</name>
    <name type="common">Goldfish</name>
    <dbReference type="NCBI Taxonomy" id="7957"/>
    <lineage>
        <taxon>Eukaryota</taxon>
        <taxon>Metazoa</taxon>
        <taxon>Chordata</taxon>
        <taxon>Craniata</taxon>
        <taxon>Vertebrata</taxon>
        <taxon>Euteleostomi</taxon>
        <taxon>Actinopterygii</taxon>
        <taxon>Neopterygii</taxon>
        <taxon>Teleostei</taxon>
        <taxon>Ostariophysi</taxon>
        <taxon>Cypriniformes</taxon>
        <taxon>Cyprinidae</taxon>
        <taxon>Cyprininae</taxon>
        <taxon>Carassius</taxon>
    </lineage>
</organism>
<accession>A0A6P6PHE0</accession>
<sequence>MDERFAFLAEWYDPSAALLRRYQLLYYPKDGSVEMVRPFTQISGSMQRTFTRNISQSLFYKSWSSSSLPLVVTVPPTQPSTQTAPAVSLNLMPSQKNMVDELCSGPCMALEIHAFQEFCGPADPVATILPTDSCFCQRWLVNCRKLHATFSPPFHDCSTAKTKCRMQFTALTYRMTGY</sequence>
<keyword evidence="1" id="KW-1185">Reference proteome</keyword>
<evidence type="ECO:0000313" key="2">
    <source>
        <dbReference type="RefSeq" id="XP_026120177.1"/>
    </source>
</evidence>
<dbReference type="RefSeq" id="XP_026120177.1">
    <property type="nucleotide sequence ID" value="XM_026264392.1"/>
</dbReference>
<dbReference type="KEGG" id="caua:113099484"/>
<proteinExistence type="predicted"/>
<gene>
    <name evidence="2" type="primary">LOC113099484</name>
</gene>